<dbReference type="InterPro" id="IPR027417">
    <property type="entry name" value="P-loop_NTPase"/>
</dbReference>
<name>E0UGK1_GLOV7</name>
<dbReference type="CDD" id="cd03220">
    <property type="entry name" value="ABC_KpsT_Wzt"/>
    <property type="match status" value="1"/>
</dbReference>
<dbReference type="KEGG" id="cyj:Cyan7822_1205"/>
<dbReference type="Pfam" id="PF00005">
    <property type="entry name" value="ABC_tran"/>
    <property type="match status" value="1"/>
</dbReference>
<dbReference type="GO" id="GO:0016887">
    <property type="term" value="F:ATP hydrolysis activity"/>
    <property type="evidence" value="ECO:0007669"/>
    <property type="project" value="InterPro"/>
</dbReference>
<dbReference type="Gene3D" id="3.40.50.300">
    <property type="entry name" value="P-loop containing nucleotide triphosphate hydrolases"/>
    <property type="match status" value="1"/>
</dbReference>
<dbReference type="SMART" id="SM00382">
    <property type="entry name" value="AAA"/>
    <property type="match status" value="1"/>
</dbReference>
<feature type="domain" description="ABC transporter" evidence="5">
    <location>
        <begin position="36"/>
        <end position="255"/>
    </location>
</feature>
<dbReference type="PANTHER" id="PTHR46743:SF2">
    <property type="entry name" value="TEICHOIC ACIDS EXPORT ATP-BINDING PROTEIN TAGH"/>
    <property type="match status" value="1"/>
</dbReference>
<dbReference type="eggNOG" id="COG1134">
    <property type="taxonomic scope" value="Bacteria"/>
</dbReference>
<protein>
    <submittedName>
        <fullName evidence="6">ABC transporter related protein</fullName>
    </submittedName>
</protein>
<organism evidence="6 7">
    <name type="scientific">Gloeothece verrucosa (strain PCC 7822)</name>
    <name type="common">Cyanothece sp. (strain PCC 7822)</name>
    <dbReference type="NCBI Taxonomy" id="497965"/>
    <lineage>
        <taxon>Bacteria</taxon>
        <taxon>Bacillati</taxon>
        <taxon>Cyanobacteriota</taxon>
        <taxon>Cyanophyceae</taxon>
        <taxon>Oscillatoriophycideae</taxon>
        <taxon>Chroococcales</taxon>
        <taxon>Aphanothecaceae</taxon>
        <taxon>Gloeothece</taxon>
        <taxon>Gloeothece verrucosa</taxon>
    </lineage>
</organism>
<reference evidence="7" key="1">
    <citation type="journal article" date="2011" name="MBio">
        <title>Novel metabolic attributes of the genus Cyanothece, comprising a group of unicellular nitrogen-fixing Cyanobacteria.</title>
        <authorList>
            <person name="Bandyopadhyay A."/>
            <person name="Elvitigala T."/>
            <person name="Welsh E."/>
            <person name="Stockel J."/>
            <person name="Liberton M."/>
            <person name="Min H."/>
            <person name="Sherman L.A."/>
            <person name="Pakrasi H.B."/>
        </authorList>
    </citation>
    <scope>NUCLEOTIDE SEQUENCE [LARGE SCALE GENOMIC DNA]</scope>
    <source>
        <strain evidence="7">PCC 7822</strain>
    </source>
</reference>
<dbReference type="SUPFAM" id="SSF52540">
    <property type="entry name" value="P-loop containing nucleoside triphosphate hydrolases"/>
    <property type="match status" value="1"/>
</dbReference>
<dbReference type="HOGENOM" id="CLU_000604_101_5_3"/>
<dbReference type="EMBL" id="CP002198">
    <property type="protein sequence ID" value="ADN13210.1"/>
    <property type="molecule type" value="Genomic_DNA"/>
</dbReference>
<keyword evidence="7" id="KW-1185">Reference proteome</keyword>
<proteinExistence type="inferred from homology"/>
<accession>E0UGK1</accession>
<dbReference type="PROSITE" id="PS50893">
    <property type="entry name" value="ABC_TRANSPORTER_2"/>
    <property type="match status" value="1"/>
</dbReference>
<dbReference type="AlphaFoldDB" id="E0UGK1"/>
<dbReference type="Proteomes" id="UP000008206">
    <property type="component" value="Chromosome"/>
</dbReference>
<dbReference type="CDD" id="cd10147">
    <property type="entry name" value="Wzt_C-like"/>
    <property type="match status" value="1"/>
</dbReference>
<dbReference type="GO" id="GO:0140359">
    <property type="term" value="F:ABC-type transporter activity"/>
    <property type="evidence" value="ECO:0007669"/>
    <property type="project" value="InterPro"/>
</dbReference>
<dbReference type="InterPro" id="IPR015860">
    <property type="entry name" value="ABC_transpr_TagH-like"/>
</dbReference>
<keyword evidence="2" id="KW-0813">Transport</keyword>
<dbReference type="GO" id="GO:0016020">
    <property type="term" value="C:membrane"/>
    <property type="evidence" value="ECO:0007669"/>
    <property type="project" value="InterPro"/>
</dbReference>
<keyword evidence="4" id="KW-0067">ATP-binding</keyword>
<keyword evidence="3" id="KW-0547">Nucleotide-binding</keyword>
<evidence type="ECO:0000256" key="3">
    <source>
        <dbReference type="ARBA" id="ARBA00022741"/>
    </source>
</evidence>
<comment type="similarity">
    <text evidence="1">Belongs to the ABC transporter superfamily.</text>
</comment>
<dbReference type="PROSITE" id="PS00211">
    <property type="entry name" value="ABC_TRANSPORTER_1"/>
    <property type="match status" value="1"/>
</dbReference>
<dbReference type="InterPro" id="IPR050683">
    <property type="entry name" value="Bact_Polysacc_Export_ATP-bd"/>
</dbReference>
<dbReference type="PANTHER" id="PTHR46743">
    <property type="entry name" value="TEICHOIC ACIDS EXPORT ATP-BINDING PROTEIN TAGH"/>
    <property type="match status" value="1"/>
</dbReference>
<dbReference type="InterPro" id="IPR017871">
    <property type="entry name" value="ABC_transporter-like_CS"/>
</dbReference>
<dbReference type="InterPro" id="IPR003439">
    <property type="entry name" value="ABC_transporter-like_ATP-bd"/>
</dbReference>
<dbReference type="STRING" id="497965.Cyan7822_1205"/>
<evidence type="ECO:0000256" key="2">
    <source>
        <dbReference type="ARBA" id="ARBA00022448"/>
    </source>
</evidence>
<evidence type="ECO:0000256" key="4">
    <source>
        <dbReference type="ARBA" id="ARBA00022840"/>
    </source>
</evidence>
<dbReference type="Pfam" id="PF14524">
    <property type="entry name" value="Wzt_C"/>
    <property type="match status" value="1"/>
</dbReference>
<evidence type="ECO:0000259" key="5">
    <source>
        <dbReference type="PROSITE" id="PS50893"/>
    </source>
</evidence>
<evidence type="ECO:0000313" key="7">
    <source>
        <dbReference type="Proteomes" id="UP000008206"/>
    </source>
</evidence>
<dbReference type="GO" id="GO:0005524">
    <property type="term" value="F:ATP binding"/>
    <property type="evidence" value="ECO:0007669"/>
    <property type="project" value="UniProtKB-KW"/>
</dbReference>
<evidence type="ECO:0000256" key="1">
    <source>
        <dbReference type="ARBA" id="ARBA00005417"/>
    </source>
</evidence>
<dbReference type="InterPro" id="IPR029439">
    <property type="entry name" value="Wzt_C"/>
</dbReference>
<dbReference type="OrthoDB" id="9778870at2"/>
<dbReference type="InterPro" id="IPR003593">
    <property type="entry name" value="AAA+_ATPase"/>
</dbReference>
<dbReference type="Gene3D" id="2.70.50.60">
    <property type="entry name" value="abc- transporter (atp binding component) like domain"/>
    <property type="match status" value="1"/>
</dbReference>
<sequence length="401" mass="44462">MTDEVLIQVDHVSKKFCQRFRKSLYYGMQDLALELIGSKEEHKLRSGEFWSVSDVSFNLKRGECLGLIGPNGSGKSTLLKMINGLIKPDRGRIEVRGRVGALIELGAGFNPILTGRENIYANGTILGLTIAEIDSKLDAIIEFAEIEEFIDTPIQNYSSGMKVRLGFAVAAHMEPDVLIIDEVLAVGDVGFRAKCFNAIYQMIKKAAVVMVTHQLPQVSRVCSDIIVLNQGKCEFQGKDVAKGIDIFYTYFKGEKGTIGGNGKATIYDVDFECQGKRGIDSINYLDELSVCIDFEVDSDIEAVSIAVGFLTPELQHAAQCVSLYNNFQIINTGERMQVVVNLGQINFNPGSYALEILINEVQHRNLGEILIRSQNLKKIRVAAGFYSQVPIQMQGNWQVLF</sequence>
<gene>
    <name evidence="6" type="ordered locus">Cyan7822_1205</name>
</gene>
<evidence type="ECO:0000313" key="6">
    <source>
        <dbReference type="EMBL" id="ADN13210.1"/>
    </source>
</evidence>